<accession>X1RP47</accession>
<evidence type="ECO:0000313" key="3">
    <source>
        <dbReference type="EMBL" id="GAI68761.1"/>
    </source>
</evidence>
<dbReference type="GO" id="GO:0048038">
    <property type="term" value="F:quinone binding"/>
    <property type="evidence" value="ECO:0007669"/>
    <property type="project" value="TreeGrafter"/>
</dbReference>
<keyword evidence="2" id="KW-0560">Oxidoreductase</keyword>
<dbReference type="Gene3D" id="3.40.50.720">
    <property type="entry name" value="NAD(P)-binding Rossmann-like Domain"/>
    <property type="match status" value="1"/>
</dbReference>
<dbReference type="InterPro" id="IPR002347">
    <property type="entry name" value="SDR_fam"/>
</dbReference>
<dbReference type="PROSITE" id="PS00061">
    <property type="entry name" value="ADH_SHORT"/>
    <property type="match status" value="1"/>
</dbReference>
<dbReference type="FunFam" id="3.40.50.720:FF:000084">
    <property type="entry name" value="Short-chain dehydrogenase reductase"/>
    <property type="match status" value="1"/>
</dbReference>
<comment type="caution">
    <text evidence="3">The sequence shown here is derived from an EMBL/GenBank/DDBJ whole genome shotgun (WGS) entry which is preliminary data.</text>
</comment>
<protein>
    <submittedName>
        <fullName evidence="3">Uncharacterized protein</fullName>
    </submittedName>
</protein>
<dbReference type="AlphaFoldDB" id="X1RP47"/>
<evidence type="ECO:0000256" key="1">
    <source>
        <dbReference type="ARBA" id="ARBA00006484"/>
    </source>
</evidence>
<dbReference type="EMBL" id="BARW01002195">
    <property type="protein sequence ID" value="GAI68761.1"/>
    <property type="molecule type" value="Genomic_DNA"/>
</dbReference>
<organism evidence="3">
    <name type="scientific">marine sediment metagenome</name>
    <dbReference type="NCBI Taxonomy" id="412755"/>
    <lineage>
        <taxon>unclassified sequences</taxon>
        <taxon>metagenomes</taxon>
        <taxon>ecological metagenomes</taxon>
    </lineage>
</organism>
<dbReference type="PRINTS" id="PR00081">
    <property type="entry name" value="GDHRDH"/>
</dbReference>
<dbReference type="Pfam" id="PF13561">
    <property type="entry name" value="adh_short_C2"/>
    <property type="match status" value="1"/>
</dbReference>
<gene>
    <name evidence="3" type="ORF">S12H4_06300</name>
</gene>
<dbReference type="GO" id="GO:0016616">
    <property type="term" value="F:oxidoreductase activity, acting on the CH-OH group of donors, NAD or NADP as acceptor"/>
    <property type="evidence" value="ECO:0007669"/>
    <property type="project" value="TreeGrafter"/>
</dbReference>
<name>X1RP47_9ZZZZ</name>
<sequence length="292" mass="32296">MIDTKLKGKVAIVTGANNPYGIGAGIAKALASEQVKVFLQYFRVNVDNNKQLKEPDAPGEEFYNFQRQKDTYEILTAIKQIGGQAHEYECDLSKLEAIRDLFNEAEAVFGPVNILVNNAAHWEPDTFLFSKQDLVNKFVEKWTSAPRTITDGSFDRLFAVNTKAVALLMTEFAKRHIEREASWGRIINISTDGAYCFPSEISYGASKLALEGYSRSAATELGQFGITVNIISPGAVQTGWITPEMESEITLSYPLKRIGKPEDIADVVVFLASEQARWVTGQKIYVGGGHAM</sequence>
<comment type="similarity">
    <text evidence="1">Belongs to the short-chain dehydrogenases/reductases (SDR) family.</text>
</comment>
<dbReference type="PANTHER" id="PTHR42760">
    <property type="entry name" value="SHORT-CHAIN DEHYDROGENASES/REDUCTASES FAMILY MEMBER"/>
    <property type="match status" value="1"/>
</dbReference>
<dbReference type="GO" id="GO:0006633">
    <property type="term" value="P:fatty acid biosynthetic process"/>
    <property type="evidence" value="ECO:0007669"/>
    <property type="project" value="TreeGrafter"/>
</dbReference>
<dbReference type="PRINTS" id="PR00080">
    <property type="entry name" value="SDRFAMILY"/>
</dbReference>
<dbReference type="InterPro" id="IPR020904">
    <property type="entry name" value="Sc_DH/Rdtase_CS"/>
</dbReference>
<dbReference type="InterPro" id="IPR036291">
    <property type="entry name" value="NAD(P)-bd_dom_sf"/>
</dbReference>
<dbReference type="SUPFAM" id="SSF51735">
    <property type="entry name" value="NAD(P)-binding Rossmann-fold domains"/>
    <property type="match status" value="1"/>
</dbReference>
<proteinExistence type="inferred from homology"/>
<reference evidence="3" key="1">
    <citation type="journal article" date="2014" name="Front. Microbiol.">
        <title>High frequency of phylogenetically diverse reductive dehalogenase-homologous genes in deep subseafloor sedimentary metagenomes.</title>
        <authorList>
            <person name="Kawai M."/>
            <person name="Futagami T."/>
            <person name="Toyoda A."/>
            <person name="Takaki Y."/>
            <person name="Nishi S."/>
            <person name="Hori S."/>
            <person name="Arai W."/>
            <person name="Tsubouchi T."/>
            <person name="Morono Y."/>
            <person name="Uchiyama I."/>
            <person name="Ito T."/>
            <person name="Fujiyama A."/>
            <person name="Inagaki F."/>
            <person name="Takami H."/>
        </authorList>
    </citation>
    <scope>NUCLEOTIDE SEQUENCE</scope>
    <source>
        <strain evidence="3">Expedition CK06-06</strain>
    </source>
</reference>
<evidence type="ECO:0000256" key="2">
    <source>
        <dbReference type="ARBA" id="ARBA00023002"/>
    </source>
</evidence>
<dbReference type="PANTHER" id="PTHR42760:SF133">
    <property type="entry name" value="3-OXOACYL-[ACYL-CARRIER-PROTEIN] REDUCTASE"/>
    <property type="match status" value="1"/>
</dbReference>